<dbReference type="EMBL" id="JBBNAG010000012">
    <property type="protein sequence ID" value="KAK9088976.1"/>
    <property type="molecule type" value="Genomic_DNA"/>
</dbReference>
<feature type="region of interest" description="Disordered" evidence="1">
    <location>
        <begin position="1"/>
        <end position="76"/>
    </location>
</feature>
<organism evidence="2 3">
    <name type="scientific">Stephania cephalantha</name>
    <dbReference type="NCBI Taxonomy" id="152367"/>
    <lineage>
        <taxon>Eukaryota</taxon>
        <taxon>Viridiplantae</taxon>
        <taxon>Streptophyta</taxon>
        <taxon>Embryophyta</taxon>
        <taxon>Tracheophyta</taxon>
        <taxon>Spermatophyta</taxon>
        <taxon>Magnoliopsida</taxon>
        <taxon>Ranunculales</taxon>
        <taxon>Menispermaceae</taxon>
        <taxon>Menispermoideae</taxon>
        <taxon>Cissampelideae</taxon>
        <taxon>Stephania</taxon>
    </lineage>
</organism>
<gene>
    <name evidence="2" type="ORF">Scep_028058</name>
</gene>
<dbReference type="AlphaFoldDB" id="A0AAP0E981"/>
<name>A0AAP0E981_9MAGN</name>
<evidence type="ECO:0000313" key="3">
    <source>
        <dbReference type="Proteomes" id="UP001419268"/>
    </source>
</evidence>
<evidence type="ECO:0000256" key="1">
    <source>
        <dbReference type="SAM" id="MobiDB-lite"/>
    </source>
</evidence>
<keyword evidence="3" id="KW-1185">Reference proteome</keyword>
<comment type="caution">
    <text evidence="2">The sequence shown here is derived from an EMBL/GenBank/DDBJ whole genome shotgun (WGS) entry which is preliminary data.</text>
</comment>
<feature type="compositionally biased region" description="Low complexity" evidence="1">
    <location>
        <begin position="1"/>
        <end position="18"/>
    </location>
</feature>
<reference evidence="2 3" key="1">
    <citation type="submission" date="2024-01" db="EMBL/GenBank/DDBJ databases">
        <title>Genome assemblies of Stephania.</title>
        <authorList>
            <person name="Yang L."/>
        </authorList>
    </citation>
    <scope>NUCLEOTIDE SEQUENCE [LARGE SCALE GENOMIC DNA]</scope>
    <source>
        <strain evidence="2">JXDWG</strain>
        <tissue evidence="2">Leaf</tissue>
    </source>
</reference>
<feature type="compositionally biased region" description="Low complexity" evidence="1">
    <location>
        <begin position="66"/>
        <end position="76"/>
    </location>
</feature>
<evidence type="ECO:0000313" key="2">
    <source>
        <dbReference type="EMBL" id="KAK9088976.1"/>
    </source>
</evidence>
<protein>
    <submittedName>
        <fullName evidence="2">Uncharacterized protein</fullName>
    </submittedName>
</protein>
<dbReference type="Proteomes" id="UP001419268">
    <property type="component" value="Unassembled WGS sequence"/>
</dbReference>
<accession>A0AAP0E981</accession>
<proteinExistence type="predicted"/>
<sequence length="76" mass="7654">MRSGGSAAPAASQQPAARRSARTEVADRSARRHRPADDGCAAAQGGRDAACEAEDDGRRGAEVDAAAKTSSWSAAA</sequence>